<reference evidence="1 2" key="1">
    <citation type="submission" date="2012-05" db="EMBL/GenBank/DDBJ databases">
        <authorList>
            <person name="Harkins D.M."/>
            <person name="Madupu R."/>
            <person name="Durkin A.S."/>
            <person name="Torralba M."/>
            <person name="Methe B."/>
            <person name="Sutton G.G."/>
            <person name="Nelson K.E."/>
        </authorList>
    </citation>
    <scope>NUCLEOTIDE SEQUENCE [LARGE SCALE GENOMIC DNA]</scope>
    <source>
        <strain evidence="1 2">F0489</strain>
    </source>
</reference>
<dbReference type="Proteomes" id="UP000002941">
    <property type="component" value="Unassembled WGS sequence"/>
</dbReference>
<name>J0WER4_9ACTO</name>
<evidence type="ECO:0000313" key="2">
    <source>
        <dbReference type="Proteomes" id="UP000002941"/>
    </source>
</evidence>
<proteinExistence type="predicted"/>
<accession>J0WER4</accession>
<protein>
    <submittedName>
        <fullName evidence="1">Uncharacterized protein</fullName>
    </submittedName>
</protein>
<sequence length="39" mass="3902">SLAARADAGGRMRSLAISAISSTALIKASTRVLQAIAAM</sequence>
<keyword evidence="2" id="KW-1185">Reference proteome</keyword>
<dbReference type="AlphaFoldDB" id="J0WER4"/>
<feature type="non-terminal residue" evidence="1">
    <location>
        <position position="1"/>
    </location>
</feature>
<comment type="caution">
    <text evidence="1">The sequence shown here is derived from an EMBL/GenBank/DDBJ whole genome shotgun (WGS) entry which is preliminary data.</text>
</comment>
<organism evidence="1 2">
    <name type="scientific">Actinomyces massiliensis F0489</name>
    <dbReference type="NCBI Taxonomy" id="1125718"/>
    <lineage>
        <taxon>Bacteria</taxon>
        <taxon>Bacillati</taxon>
        <taxon>Actinomycetota</taxon>
        <taxon>Actinomycetes</taxon>
        <taxon>Actinomycetales</taxon>
        <taxon>Actinomycetaceae</taxon>
        <taxon>Actinomyces</taxon>
    </lineage>
</organism>
<evidence type="ECO:0000313" key="1">
    <source>
        <dbReference type="EMBL" id="EJF35031.1"/>
    </source>
</evidence>
<gene>
    <name evidence="1" type="ORF">HMPREF1318_3071</name>
</gene>
<dbReference type="EMBL" id="AKFT01000232">
    <property type="protein sequence ID" value="EJF35031.1"/>
    <property type="molecule type" value="Genomic_DNA"/>
</dbReference>